<evidence type="ECO:0000313" key="2">
    <source>
        <dbReference type="EMBL" id="KIH64490.1"/>
    </source>
</evidence>
<proteinExistence type="inferred from homology"/>
<name>A0A0C2GT94_9BILA</name>
<gene>
    <name evidence="2" type="ORF">ANCDUO_05198</name>
</gene>
<dbReference type="InterPro" id="IPR050645">
    <property type="entry name" value="Histidine_acid_phosphatase"/>
</dbReference>
<dbReference type="PANTHER" id="PTHR11567:SF209">
    <property type="entry name" value="INTESTINAL ACID PHOSPHATASE"/>
    <property type="match status" value="1"/>
</dbReference>
<dbReference type="GO" id="GO:0016791">
    <property type="term" value="F:phosphatase activity"/>
    <property type="evidence" value="ECO:0007669"/>
    <property type="project" value="UniProtKB-ARBA"/>
</dbReference>
<keyword evidence="3" id="KW-1185">Reference proteome</keyword>
<accession>A0A0C2GT94</accession>
<evidence type="ECO:0008006" key="4">
    <source>
        <dbReference type="Google" id="ProtNLM"/>
    </source>
</evidence>
<dbReference type="SUPFAM" id="SSF53254">
    <property type="entry name" value="Phosphoglycerate mutase-like"/>
    <property type="match status" value="1"/>
</dbReference>
<dbReference type="PANTHER" id="PTHR11567">
    <property type="entry name" value="ACID PHOSPHATASE-RELATED"/>
    <property type="match status" value="1"/>
</dbReference>
<dbReference type="AlphaFoldDB" id="A0A0C2GT94"/>
<dbReference type="OrthoDB" id="258392at2759"/>
<organism evidence="2 3">
    <name type="scientific">Ancylostoma duodenale</name>
    <dbReference type="NCBI Taxonomy" id="51022"/>
    <lineage>
        <taxon>Eukaryota</taxon>
        <taxon>Metazoa</taxon>
        <taxon>Ecdysozoa</taxon>
        <taxon>Nematoda</taxon>
        <taxon>Chromadorea</taxon>
        <taxon>Rhabditida</taxon>
        <taxon>Rhabditina</taxon>
        <taxon>Rhabditomorpha</taxon>
        <taxon>Strongyloidea</taxon>
        <taxon>Ancylostomatidae</taxon>
        <taxon>Ancylostomatinae</taxon>
        <taxon>Ancylostoma</taxon>
    </lineage>
</organism>
<dbReference type="InterPro" id="IPR000560">
    <property type="entry name" value="His_Pase_clade-2"/>
</dbReference>
<dbReference type="EMBL" id="KN728036">
    <property type="protein sequence ID" value="KIH64490.1"/>
    <property type="molecule type" value="Genomic_DNA"/>
</dbReference>
<evidence type="ECO:0000313" key="3">
    <source>
        <dbReference type="Proteomes" id="UP000054047"/>
    </source>
</evidence>
<dbReference type="Pfam" id="PF00328">
    <property type="entry name" value="His_Phos_2"/>
    <property type="match status" value="1"/>
</dbReference>
<dbReference type="CDD" id="cd07061">
    <property type="entry name" value="HP_HAP_like"/>
    <property type="match status" value="1"/>
</dbReference>
<comment type="similarity">
    <text evidence="1">Belongs to the histidine acid phosphatase family.</text>
</comment>
<reference evidence="2 3" key="1">
    <citation type="submission" date="2013-12" db="EMBL/GenBank/DDBJ databases">
        <title>Draft genome of the parsitic nematode Ancylostoma duodenale.</title>
        <authorList>
            <person name="Mitreva M."/>
        </authorList>
    </citation>
    <scope>NUCLEOTIDE SEQUENCE [LARGE SCALE GENOMIC DNA]</scope>
    <source>
        <strain evidence="2 3">Zhejiang</strain>
    </source>
</reference>
<dbReference type="Proteomes" id="UP000054047">
    <property type="component" value="Unassembled WGS sequence"/>
</dbReference>
<protein>
    <recommendedName>
        <fullName evidence="4">Histidine acid phosphatase</fullName>
    </recommendedName>
</protein>
<dbReference type="Gene3D" id="3.40.50.1240">
    <property type="entry name" value="Phosphoglycerate mutase-like"/>
    <property type="match status" value="1"/>
</dbReference>
<evidence type="ECO:0000256" key="1">
    <source>
        <dbReference type="ARBA" id="ARBA00005375"/>
    </source>
</evidence>
<sequence>MSEVDIQLQLFGNGIFSKPVIVNNLNIGLEIQKIRGGSMFNDLNMHMNMKLGCMDNISRPQCKWINGLKYYVYSGHDTTIYAFFSILKLEDVIVPRGYPAYSAAVFIELWMNTTDNQPYFKIAYHPNDVDNTVYPVTQRIDECKGKIYCELAVFRDYAAKAKPDQTMDKLSV</sequence>
<dbReference type="InterPro" id="IPR029033">
    <property type="entry name" value="His_PPase_superfam"/>
</dbReference>